<gene>
    <name evidence="2" type="ORF">OZSIB_2271</name>
</gene>
<evidence type="ECO:0000259" key="1">
    <source>
        <dbReference type="Pfam" id="PF03417"/>
    </source>
</evidence>
<name>A0A367ZVL9_9BACT</name>
<dbReference type="PANTHER" id="PTHR35190:SF1">
    <property type="entry name" value="PEPTIDASE C45 HYDROLASE DOMAIN-CONTAINING PROTEIN"/>
    <property type="match status" value="1"/>
</dbReference>
<feature type="domain" description="Peptidase C45 hydrolase" evidence="1">
    <location>
        <begin position="420"/>
        <end position="533"/>
    </location>
</feature>
<organism evidence="2 3">
    <name type="scientific">Candidatus Ozemobacter sibiricus</name>
    <dbReference type="NCBI Taxonomy" id="2268124"/>
    <lineage>
        <taxon>Bacteria</taxon>
        <taxon>Candidatus Ozemobacteria</taxon>
        <taxon>Candidatus Ozemobacterales</taxon>
        <taxon>Candidatus Ozemobacteraceae</taxon>
        <taxon>Candidatus Ozemobacter</taxon>
    </lineage>
</organism>
<dbReference type="Gene3D" id="3.60.60.10">
    <property type="entry name" value="Penicillin V Acylase, Chain A"/>
    <property type="match status" value="1"/>
</dbReference>
<dbReference type="NCBIfam" id="NF040521">
    <property type="entry name" value="C45_proenzyme"/>
    <property type="match status" value="1"/>
</dbReference>
<sequence>MPQRGAVTGRALFILLLAWLVPLTGAIPAARAATPAEDRLVQVGRELLRPLLEEQPRFGLTLTAAAEEAAGPLDFRADPASGAGPAGARLHRLTIQRLATDVWVLRLDSPWRDVFLARQPDQTTLLLPRAGVAFVGDGPLASDAPSLAAPGLLSRLVTPETSLSAFLAFLGPSLFETGLRRLVLPFLTPVPEDEANRPAWSWHLAGGARLLVPREGRAWLALQLPHGSRGLAGLSAFTLAALPEDAPTPPTPTGPFRTKRVPRADLERMLCRGLARALSVKFPGPPVLNRPEPARVPHGELRHHDGQILVRLAGTPTEIGTAHGRLLAREIRRTVDSTLHLVGLVATLEQGKWFPAELEEAWRRCAPHIPADHLAELQAIASACPDLTWDELRLSSIFPEYFHCSGFALFGRATADGTLYHGRVLDYMTEIGLQQVAVAFVVKPQGGHGFLNAGYAGLQGAVSGMNEAGLSLGEMGGGGRYQWDGTPMCTLMRRALAECGTLEEVKTLWASSPRTCEYFYVFADAKGPAAVAVRATPTDLEFLGPGQSHPLLGEGIADAVVLSAGGRLKELRHRIMAGHGTFTATAALRLMDRPVAMRSNLHNCLFVPARQEAWIANAGDGVPAAEMPYVRYDLRELLRDLPTGP</sequence>
<dbReference type="InterPro" id="IPR005079">
    <property type="entry name" value="Peptidase_C45_hydrolase"/>
</dbReference>
<evidence type="ECO:0000313" key="3">
    <source>
        <dbReference type="Proteomes" id="UP000252355"/>
    </source>
</evidence>
<dbReference type="InterPro" id="IPR047794">
    <property type="entry name" value="C45_proenzyme-like"/>
</dbReference>
<proteinExistence type="predicted"/>
<dbReference type="PANTHER" id="PTHR35190">
    <property type="entry name" value="PROTEIN DCD1B"/>
    <property type="match status" value="1"/>
</dbReference>
<accession>A0A367ZVL9</accession>
<reference evidence="2 3" key="1">
    <citation type="submission" date="2018-05" db="EMBL/GenBank/DDBJ databases">
        <title>A metagenomic window into the 2 km-deep terrestrial subsurface aquifer revealed taxonomically and functionally diverse microbial community comprising novel uncultured bacterial lineages.</title>
        <authorList>
            <person name="Kadnikov V.V."/>
            <person name="Mardanov A.V."/>
            <person name="Beletsky A.V."/>
            <person name="Banks D."/>
            <person name="Pimenov N.V."/>
            <person name="Frank Y.A."/>
            <person name="Karnachuk O.V."/>
            <person name="Ravin N.V."/>
        </authorList>
    </citation>
    <scope>NUCLEOTIDE SEQUENCE [LARGE SCALE GENOMIC DNA]</scope>
    <source>
        <strain evidence="2">BY5</strain>
    </source>
</reference>
<dbReference type="EMBL" id="QOQW01000002">
    <property type="protein sequence ID" value="RCK81402.1"/>
    <property type="molecule type" value="Genomic_DNA"/>
</dbReference>
<comment type="caution">
    <text evidence="2">The sequence shown here is derived from an EMBL/GenBank/DDBJ whole genome shotgun (WGS) entry which is preliminary data.</text>
</comment>
<evidence type="ECO:0000313" key="2">
    <source>
        <dbReference type="EMBL" id="RCK81402.1"/>
    </source>
</evidence>
<dbReference type="AlphaFoldDB" id="A0A367ZVL9"/>
<protein>
    <recommendedName>
        <fullName evidence="1">Peptidase C45 hydrolase domain-containing protein</fullName>
    </recommendedName>
</protein>
<dbReference type="InterPro" id="IPR047803">
    <property type="entry name" value="DCD1A/B-like"/>
</dbReference>
<dbReference type="Proteomes" id="UP000252355">
    <property type="component" value="Unassembled WGS sequence"/>
</dbReference>
<dbReference type="Pfam" id="PF03417">
    <property type="entry name" value="AAT"/>
    <property type="match status" value="1"/>
</dbReference>